<name>A0ABR4KFZ0_9EURO</name>
<keyword evidence="2" id="KW-1185">Reference proteome</keyword>
<sequence>MMRGVKATLKLAAYGTSASLGAFFVATRKNVLVPLDPTDAIFQHRLFCELNPANNPSMHDVCVRRIPISHIRPGLVEKEGGLVEAFCAGVWSGWGYELQRAILEKTHRDASTQSQLWSREELRTSTYHVGTLVTDHFEVVEKSSRTILMRSGDSPRNQAVREVDGLFEMSAVAKPDEGVVEFGLKTCFFQGLGKTQGPPVPAPIEWLHRQYVKLLMESALQNVTN</sequence>
<reference evidence="1 2" key="1">
    <citation type="submission" date="2024-07" db="EMBL/GenBank/DDBJ databases">
        <title>Section-level genome sequencing and comparative genomics of Aspergillus sections Usti and Cavernicolus.</title>
        <authorList>
            <consortium name="Lawrence Berkeley National Laboratory"/>
            <person name="Nybo J.L."/>
            <person name="Vesth T.C."/>
            <person name="Theobald S."/>
            <person name="Frisvad J.C."/>
            <person name="Larsen T.O."/>
            <person name="Kjaerboelling I."/>
            <person name="Rothschild-Mancinelli K."/>
            <person name="Lyhne E.K."/>
            <person name="Kogle M.E."/>
            <person name="Barry K."/>
            <person name="Clum A."/>
            <person name="Na H."/>
            <person name="Ledsgaard L."/>
            <person name="Lin J."/>
            <person name="Lipzen A."/>
            <person name="Kuo A."/>
            <person name="Riley R."/>
            <person name="Mondo S."/>
            <person name="Labutti K."/>
            <person name="Haridas S."/>
            <person name="Pangalinan J."/>
            <person name="Salamov A.A."/>
            <person name="Simmons B.A."/>
            <person name="Magnuson J.K."/>
            <person name="Chen J."/>
            <person name="Drula E."/>
            <person name="Henrissat B."/>
            <person name="Wiebenga A."/>
            <person name="Lubbers R.J."/>
            <person name="Gomes A.C."/>
            <person name="Makela M.R."/>
            <person name="Stajich J."/>
            <person name="Grigoriev I.V."/>
            <person name="Mortensen U.H."/>
            <person name="De Vries R.P."/>
            <person name="Baker S.E."/>
            <person name="Andersen M.R."/>
        </authorList>
    </citation>
    <scope>NUCLEOTIDE SEQUENCE [LARGE SCALE GENOMIC DNA]</scope>
    <source>
        <strain evidence="1 2">CBS 123904</strain>
    </source>
</reference>
<dbReference type="EMBL" id="JBFXLU010000031">
    <property type="protein sequence ID" value="KAL2851179.1"/>
    <property type="molecule type" value="Genomic_DNA"/>
</dbReference>
<protein>
    <recommendedName>
        <fullName evidence="3">Coenzyme Q-binding protein COQ10 START domain-containing protein</fullName>
    </recommendedName>
</protein>
<accession>A0ABR4KFZ0</accession>
<organism evidence="1 2">
    <name type="scientific">Aspergillus pseudoustus</name>
    <dbReference type="NCBI Taxonomy" id="1810923"/>
    <lineage>
        <taxon>Eukaryota</taxon>
        <taxon>Fungi</taxon>
        <taxon>Dikarya</taxon>
        <taxon>Ascomycota</taxon>
        <taxon>Pezizomycotina</taxon>
        <taxon>Eurotiomycetes</taxon>
        <taxon>Eurotiomycetidae</taxon>
        <taxon>Eurotiales</taxon>
        <taxon>Aspergillaceae</taxon>
        <taxon>Aspergillus</taxon>
        <taxon>Aspergillus subgen. Nidulantes</taxon>
    </lineage>
</organism>
<comment type="caution">
    <text evidence="1">The sequence shown here is derived from an EMBL/GenBank/DDBJ whole genome shotgun (WGS) entry which is preliminary data.</text>
</comment>
<dbReference type="Proteomes" id="UP001610446">
    <property type="component" value="Unassembled WGS sequence"/>
</dbReference>
<evidence type="ECO:0000313" key="2">
    <source>
        <dbReference type="Proteomes" id="UP001610446"/>
    </source>
</evidence>
<gene>
    <name evidence="1" type="ORF">BJY01DRAFT_232993</name>
</gene>
<evidence type="ECO:0008006" key="3">
    <source>
        <dbReference type="Google" id="ProtNLM"/>
    </source>
</evidence>
<proteinExistence type="predicted"/>
<evidence type="ECO:0000313" key="1">
    <source>
        <dbReference type="EMBL" id="KAL2851179.1"/>
    </source>
</evidence>